<evidence type="ECO:0000256" key="6">
    <source>
        <dbReference type="ARBA" id="ARBA00023136"/>
    </source>
</evidence>
<dbReference type="PANTHER" id="PTHR43141:SF4">
    <property type="entry name" value="CYTOCHROME BD2 SUBUNIT II"/>
    <property type="match status" value="1"/>
</dbReference>
<feature type="transmembrane region" description="Helical" evidence="7">
    <location>
        <begin position="58"/>
        <end position="76"/>
    </location>
</feature>
<dbReference type="GO" id="GO:0019646">
    <property type="term" value="P:aerobic electron transport chain"/>
    <property type="evidence" value="ECO:0007669"/>
    <property type="project" value="TreeGrafter"/>
</dbReference>
<name>A0A511XNK0_9PROT</name>
<keyword evidence="6 7" id="KW-0472">Membrane</keyword>
<feature type="transmembrane region" description="Helical" evidence="7">
    <location>
        <begin position="88"/>
        <end position="109"/>
    </location>
</feature>
<dbReference type="EMBL" id="BJYG01000043">
    <property type="protein sequence ID" value="GEN64487.1"/>
    <property type="molecule type" value="Genomic_DNA"/>
</dbReference>
<evidence type="ECO:0000313" key="9">
    <source>
        <dbReference type="Proteomes" id="UP000321746"/>
    </source>
</evidence>
<dbReference type="GO" id="GO:0005886">
    <property type="term" value="C:plasma membrane"/>
    <property type="evidence" value="ECO:0007669"/>
    <property type="project" value="UniProtKB-SubCell"/>
</dbReference>
<reference evidence="8 9" key="1">
    <citation type="submission" date="2019-07" db="EMBL/GenBank/DDBJ databases">
        <title>Whole genome shotgun sequence of Acetobacter oeni NBRC 105207.</title>
        <authorList>
            <person name="Hosoyama A."/>
            <person name="Uohara A."/>
            <person name="Ohji S."/>
            <person name="Ichikawa N."/>
        </authorList>
    </citation>
    <scope>NUCLEOTIDE SEQUENCE [LARGE SCALE GENOMIC DNA]</scope>
    <source>
        <strain evidence="8 9">NBRC 105207</strain>
    </source>
</reference>
<evidence type="ECO:0000256" key="1">
    <source>
        <dbReference type="ARBA" id="ARBA00004651"/>
    </source>
</evidence>
<comment type="subcellular location">
    <subcellularLocation>
        <location evidence="1">Cell membrane</location>
        <topology evidence="1">Multi-pass membrane protein</topology>
    </subcellularLocation>
</comment>
<dbReference type="InterPro" id="IPR003317">
    <property type="entry name" value="Cyt-d_oxidase_su2"/>
</dbReference>
<proteinExistence type="inferred from homology"/>
<keyword evidence="9" id="KW-1185">Reference proteome</keyword>
<feature type="transmembrane region" description="Helical" evidence="7">
    <location>
        <begin position="116"/>
        <end position="137"/>
    </location>
</feature>
<dbReference type="GO" id="GO:0070069">
    <property type="term" value="C:cytochrome complex"/>
    <property type="evidence" value="ECO:0007669"/>
    <property type="project" value="TreeGrafter"/>
</dbReference>
<evidence type="ECO:0000256" key="3">
    <source>
        <dbReference type="ARBA" id="ARBA00022475"/>
    </source>
</evidence>
<sequence length="193" mass="21417">MTDGAFSGGSFDWLTPFGIVCGLSVMCGYALLGATWLVWRTTGQLEASCRHRAERLAAGLFACIVVVSFWTPFLHAPYLRRWTDWPNILFVIPVPLLVVVLGGMLAASLRQGHSRVPFLCALGWFFLCLTGLGITVWPYAVPPTLTLWDVSSPPSSQFFQLVGTAIMMPIILTYTIYSYRVFRGKVSETDGYH</sequence>
<organism evidence="8 9">
    <name type="scientific">Acetobacter oeni</name>
    <dbReference type="NCBI Taxonomy" id="304077"/>
    <lineage>
        <taxon>Bacteria</taxon>
        <taxon>Pseudomonadati</taxon>
        <taxon>Pseudomonadota</taxon>
        <taxon>Alphaproteobacteria</taxon>
        <taxon>Acetobacterales</taxon>
        <taxon>Acetobacteraceae</taxon>
        <taxon>Acetobacter</taxon>
    </lineage>
</organism>
<evidence type="ECO:0000313" key="8">
    <source>
        <dbReference type="EMBL" id="GEN64487.1"/>
    </source>
</evidence>
<evidence type="ECO:0000256" key="2">
    <source>
        <dbReference type="ARBA" id="ARBA00007543"/>
    </source>
</evidence>
<keyword evidence="3" id="KW-1003">Cell membrane</keyword>
<dbReference type="Proteomes" id="UP000321746">
    <property type="component" value="Unassembled WGS sequence"/>
</dbReference>
<keyword evidence="4 7" id="KW-0812">Transmembrane</keyword>
<keyword evidence="5 7" id="KW-1133">Transmembrane helix</keyword>
<evidence type="ECO:0000256" key="4">
    <source>
        <dbReference type="ARBA" id="ARBA00022692"/>
    </source>
</evidence>
<dbReference type="GO" id="GO:0016682">
    <property type="term" value="F:oxidoreductase activity, acting on diphenols and related substances as donors, oxygen as acceptor"/>
    <property type="evidence" value="ECO:0007669"/>
    <property type="project" value="TreeGrafter"/>
</dbReference>
<dbReference type="AlphaFoldDB" id="A0A511XNK0"/>
<dbReference type="PANTHER" id="PTHR43141">
    <property type="entry name" value="CYTOCHROME BD2 SUBUNIT II"/>
    <property type="match status" value="1"/>
</dbReference>
<feature type="transmembrane region" description="Helical" evidence="7">
    <location>
        <begin position="17"/>
        <end position="38"/>
    </location>
</feature>
<evidence type="ECO:0000256" key="7">
    <source>
        <dbReference type="SAM" id="Phobius"/>
    </source>
</evidence>
<dbReference type="GO" id="GO:0009055">
    <property type="term" value="F:electron transfer activity"/>
    <property type="evidence" value="ECO:0007669"/>
    <property type="project" value="TreeGrafter"/>
</dbReference>
<gene>
    <name evidence="8" type="ORF">AOE01nite_27110</name>
</gene>
<comment type="similarity">
    <text evidence="2">Belongs to the cytochrome ubiquinol oxidase subunit 2 family.</text>
</comment>
<feature type="transmembrane region" description="Helical" evidence="7">
    <location>
        <begin position="157"/>
        <end position="177"/>
    </location>
</feature>
<accession>A0A511XNK0</accession>
<evidence type="ECO:0000256" key="5">
    <source>
        <dbReference type="ARBA" id="ARBA00022989"/>
    </source>
</evidence>
<protein>
    <submittedName>
        <fullName evidence="8">Uncharacterized protein</fullName>
    </submittedName>
</protein>
<comment type="caution">
    <text evidence="8">The sequence shown here is derived from an EMBL/GenBank/DDBJ whole genome shotgun (WGS) entry which is preliminary data.</text>
</comment>
<dbReference type="Pfam" id="PF02322">
    <property type="entry name" value="Cyt_bd_oxida_II"/>
    <property type="match status" value="1"/>
</dbReference>